<name>A0AAV8UUQ1_9RHOD</name>
<keyword evidence="2" id="KW-1185">Reference proteome</keyword>
<gene>
    <name evidence="1" type="ORF">NDN08_001815</name>
</gene>
<dbReference type="SUPFAM" id="SSF52833">
    <property type="entry name" value="Thioredoxin-like"/>
    <property type="match status" value="1"/>
</dbReference>
<evidence type="ECO:0000313" key="1">
    <source>
        <dbReference type="EMBL" id="KAJ8905308.1"/>
    </source>
</evidence>
<dbReference type="InterPro" id="IPR036249">
    <property type="entry name" value="Thioredoxin-like_sf"/>
</dbReference>
<accession>A0AAV8UUQ1</accession>
<sequence length="193" mass="21941">MSAFVEAGLAGALQQVERAVDEQLDRLDSLGDQDLAMIRRKRMQEMKREAEEKRQWVRLGHGELSFLSEKDFFTVAKESDRVVVCFHRPGSSRYSDDLVNHLRKIANYHLETKFVVLDAENSPFLTDRLKIWCLPSISLIMKGKTDKTFHGLNEISSKGALETTSIEQILFDQKILHNTAIADELACVGSDDE</sequence>
<reference evidence="1 2" key="1">
    <citation type="journal article" date="2023" name="Nat. Commun.">
        <title>Origin of minicircular mitochondrial genomes in red algae.</title>
        <authorList>
            <person name="Lee Y."/>
            <person name="Cho C.H."/>
            <person name="Lee Y.M."/>
            <person name="Park S.I."/>
            <person name="Yang J.H."/>
            <person name="West J.A."/>
            <person name="Bhattacharya D."/>
            <person name="Yoon H.S."/>
        </authorList>
    </citation>
    <scope>NUCLEOTIDE SEQUENCE [LARGE SCALE GENOMIC DNA]</scope>
    <source>
        <strain evidence="1 2">CCMP1338</strain>
        <tissue evidence="1">Whole cell</tissue>
    </source>
</reference>
<dbReference type="EMBL" id="JAMWBK010000005">
    <property type="protein sequence ID" value="KAJ8905308.1"/>
    <property type="molecule type" value="Genomic_DNA"/>
</dbReference>
<dbReference type="AlphaFoldDB" id="A0AAV8UUQ1"/>
<proteinExistence type="predicted"/>
<dbReference type="Proteomes" id="UP001157974">
    <property type="component" value="Unassembled WGS sequence"/>
</dbReference>
<comment type="caution">
    <text evidence="1">The sequence shown here is derived from an EMBL/GenBank/DDBJ whole genome shotgun (WGS) entry which is preliminary data.</text>
</comment>
<evidence type="ECO:0008006" key="3">
    <source>
        <dbReference type="Google" id="ProtNLM"/>
    </source>
</evidence>
<dbReference type="PANTHER" id="PTHR21148">
    <property type="entry name" value="THIOREDOXIN DOMAIN-CONTAINING PROTEIN 9"/>
    <property type="match status" value="1"/>
</dbReference>
<dbReference type="Gene3D" id="3.40.30.10">
    <property type="entry name" value="Glutaredoxin"/>
    <property type="match status" value="1"/>
</dbReference>
<evidence type="ECO:0000313" key="2">
    <source>
        <dbReference type="Proteomes" id="UP001157974"/>
    </source>
</evidence>
<protein>
    <recommendedName>
        <fullName evidence="3">Thioredoxin domain-containing protein</fullName>
    </recommendedName>
</protein>
<organism evidence="1 2">
    <name type="scientific">Rhodosorus marinus</name>
    <dbReference type="NCBI Taxonomy" id="101924"/>
    <lineage>
        <taxon>Eukaryota</taxon>
        <taxon>Rhodophyta</taxon>
        <taxon>Stylonematophyceae</taxon>
        <taxon>Stylonematales</taxon>
        <taxon>Stylonemataceae</taxon>
        <taxon>Rhodosorus</taxon>
    </lineage>
</organism>